<feature type="domain" description="DUF4232" evidence="1">
    <location>
        <begin position="17"/>
        <end position="127"/>
    </location>
</feature>
<dbReference type="EMBL" id="AP019307">
    <property type="protein sequence ID" value="BBH18636.1"/>
    <property type="molecule type" value="Genomic_DNA"/>
</dbReference>
<keyword evidence="3" id="KW-1185">Reference proteome</keyword>
<dbReference type="Pfam" id="PF14016">
    <property type="entry name" value="DUF4232"/>
    <property type="match status" value="1"/>
</dbReference>
<evidence type="ECO:0000313" key="2">
    <source>
        <dbReference type="EMBL" id="BBH18636.1"/>
    </source>
</evidence>
<dbReference type="KEGG" id="nbe:Back2_29230"/>
<reference evidence="2 3" key="1">
    <citation type="submission" date="2018-11" db="EMBL/GenBank/DDBJ databases">
        <title>Complete genome sequence of Nocardioides baekrokdamisoli strain KCTC 39748.</title>
        <authorList>
            <person name="Kang S.W."/>
            <person name="Lee K.C."/>
            <person name="Kim K.K."/>
            <person name="Kim J.S."/>
            <person name="Kim D.S."/>
            <person name="Ko S.H."/>
            <person name="Yang S.H."/>
            <person name="Shin Y.K."/>
            <person name="Lee J.S."/>
        </authorList>
    </citation>
    <scope>NUCLEOTIDE SEQUENCE [LARGE SCALE GENOMIC DNA]</scope>
    <source>
        <strain evidence="2 3">KCTC 39748</strain>
    </source>
</reference>
<dbReference type="Proteomes" id="UP000271573">
    <property type="component" value="Chromosome"/>
</dbReference>
<accession>A0A3G9IK23</accession>
<evidence type="ECO:0000259" key="1">
    <source>
        <dbReference type="Pfam" id="PF14016"/>
    </source>
</evidence>
<protein>
    <recommendedName>
        <fullName evidence="1">DUF4232 domain-containing protein</fullName>
    </recommendedName>
</protein>
<name>A0A3G9IK23_9ACTN</name>
<gene>
    <name evidence="2" type="ORF">Back2_29230</name>
</gene>
<dbReference type="InterPro" id="IPR025326">
    <property type="entry name" value="DUF4232"/>
</dbReference>
<sequence>MIPTPTPTTPSVPLCTSNIRVINGESQGAAGHLAFVLIFNNVGHTACRIVGYPRVDLVTAAGATVAHAQHTLSGMAGGATGIATITLAAGASASALVEASDVPQGSITNCGSYSLMVTPPNQTVAVGAGTAMMPRCEIQVHPVVAGTGGGMH</sequence>
<proteinExistence type="predicted"/>
<organism evidence="2 3">
    <name type="scientific">Nocardioides baekrokdamisoli</name>
    <dbReference type="NCBI Taxonomy" id="1804624"/>
    <lineage>
        <taxon>Bacteria</taxon>
        <taxon>Bacillati</taxon>
        <taxon>Actinomycetota</taxon>
        <taxon>Actinomycetes</taxon>
        <taxon>Propionibacteriales</taxon>
        <taxon>Nocardioidaceae</taxon>
        <taxon>Nocardioides</taxon>
    </lineage>
</organism>
<evidence type="ECO:0000313" key="3">
    <source>
        <dbReference type="Proteomes" id="UP000271573"/>
    </source>
</evidence>
<dbReference type="AlphaFoldDB" id="A0A3G9IK23"/>